<dbReference type="AlphaFoldDB" id="S4NQ15"/>
<evidence type="ECO:0000313" key="2">
    <source>
        <dbReference type="EMBL" id="JAA79189.1"/>
    </source>
</evidence>
<reference evidence="2" key="1">
    <citation type="journal article" date="2013" name="BMC Genomics">
        <title>Unscrambling butterfly oogenesis.</title>
        <authorList>
            <person name="Carter J.M."/>
            <person name="Baker S.C."/>
            <person name="Pink R."/>
            <person name="Carter D.R."/>
            <person name="Collins A."/>
            <person name="Tomlin J."/>
            <person name="Gibbs M."/>
            <person name="Breuker C.J."/>
        </authorList>
    </citation>
    <scope>NUCLEOTIDE SEQUENCE</scope>
    <source>
        <tissue evidence="2">Ovary</tissue>
    </source>
</reference>
<feature type="compositionally biased region" description="Polar residues" evidence="1">
    <location>
        <begin position="1"/>
        <end position="12"/>
    </location>
</feature>
<organism evidence="2">
    <name type="scientific">Pararge aegeria</name>
    <name type="common">speckled wood butterfly</name>
    <dbReference type="NCBI Taxonomy" id="116150"/>
    <lineage>
        <taxon>Eukaryota</taxon>
        <taxon>Metazoa</taxon>
        <taxon>Ecdysozoa</taxon>
        <taxon>Arthropoda</taxon>
        <taxon>Hexapoda</taxon>
        <taxon>Insecta</taxon>
        <taxon>Pterygota</taxon>
        <taxon>Neoptera</taxon>
        <taxon>Endopterygota</taxon>
        <taxon>Lepidoptera</taxon>
        <taxon>Glossata</taxon>
        <taxon>Ditrysia</taxon>
        <taxon>Papilionoidea</taxon>
        <taxon>Nymphalidae</taxon>
        <taxon>Satyrinae</taxon>
        <taxon>Satyrini</taxon>
        <taxon>Parargina</taxon>
        <taxon>Pararge</taxon>
    </lineage>
</organism>
<reference evidence="2" key="2">
    <citation type="submission" date="2013-05" db="EMBL/GenBank/DDBJ databases">
        <authorList>
            <person name="Carter J.-M."/>
            <person name="Baker S.C."/>
            <person name="Pink R."/>
            <person name="Carter D.R.F."/>
            <person name="Collins A."/>
            <person name="Tomlin J."/>
            <person name="Gibbs M."/>
            <person name="Breuker C.J."/>
        </authorList>
    </citation>
    <scope>NUCLEOTIDE SEQUENCE</scope>
    <source>
        <tissue evidence="2">Ovary</tissue>
    </source>
</reference>
<protein>
    <submittedName>
        <fullName evidence="2">Uncharacterized protein</fullName>
    </submittedName>
</protein>
<feature type="region of interest" description="Disordered" evidence="1">
    <location>
        <begin position="1"/>
        <end position="38"/>
    </location>
</feature>
<dbReference type="EMBL" id="GAIX01013371">
    <property type="protein sequence ID" value="JAA79189.1"/>
    <property type="molecule type" value="Transcribed_RNA"/>
</dbReference>
<proteinExistence type="predicted"/>
<evidence type="ECO:0000256" key="1">
    <source>
        <dbReference type="SAM" id="MobiDB-lite"/>
    </source>
</evidence>
<feature type="non-terminal residue" evidence="2">
    <location>
        <position position="77"/>
    </location>
</feature>
<name>S4NQ15_9NEOP</name>
<accession>S4NQ15</accession>
<sequence length="77" mass="8169">MVSSAPTTSNLFRNPIETGTKLPQIIQPKKSPGTDEKVQEVPNIEEFNKTALPNTQKLVGIFGISSNTSAATTAPVS</sequence>